<evidence type="ECO:0000256" key="11">
    <source>
        <dbReference type="ARBA" id="ARBA00035585"/>
    </source>
</evidence>
<dbReference type="GO" id="GO:0005886">
    <property type="term" value="C:plasma membrane"/>
    <property type="evidence" value="ECO:0007669"/>
    <property type="project" value="UniProtKB-SubCell"/>
</dbReference>
<feature type="transmembrane region" description="Helical" evidence="12">
    <location>
        <begin position="6"/>
        <end position="23"/>
    </location>
</feature>
<feature type="transmembrane region" description="Helical" evidence="12">
    <location>
        <begin position="104"/>
        <end position="131"/>
    </location>
</feature>
<comment type="activity regulation">
    <text evidence="12">Na(+) is not transported, but it plays an essential structural role and its presence is essential for fluoride channel function.</text>
</comment>
<protein>
    <recommendedName>
        <fullName evidence="12">Fluoride-specific ion channel FluC</fullName>
    </recommendedName>
</protein>
<comment type="caution">
    <text evidence="13">The sequence shown here is derived from an EMBL/GenBank/DDBJ whole genome shotgun (WGS) entry which is preliminary data.</text>
</comment>
<evidence type="ECO:0000313" key="14">
    <source>
        <dbReference type="Proteomes" id="UP000588806"/>
    </source>
</evidence>
<accession>A0A7Y3TYG4</accession>
<feature type="transmembrane region" description="Helical" evidence="12">
    <location>
        <begin position="70"/>
        <end position="92"/>
    </location>
</feature>
<keyword evidence="3" id="KW-0997">Cell inner membrane</keyword>
<keyword evidence="12" id="KW-0813">Transport</keyword>
<keyword evidence="6 12" id="KW-0915">Sodium</keyword>
<evidence type="ECO:0000256" key="12">
    <source>
        <dbReference type="HAMAP-Rule" id="MF_00454"/>
    </source>
</evidence>
<feature type="transmembrane region" description="Helical" evidence="12">
    <location>
        <begin position="44"/>
        <end position="64"/>
    </location>
</feature>
<dbReference type="GO" id="GO:0062054">
    <property type="term" value="F:fluoride channel activity"/>
    <property type="evidence" value="ECO:0007669"/>
    <property type="project" value="UniProtKB-UniRule"/>
</dbReference>
<evidence type="ECO:0000256" key="10">
    <source>
        <dbReference type="ARBA" id="ARBA00035120"/>
    </source>
</evidence>
<reference evidence="13 14" key="2">
    <citation type="submission" date="2020-06" db="EMBL/GenBank/DDBJ databases">
        <title>Halomonas songnenensis sp. nov., a moderately halophilic bacterium isolated from saline and alkaline soils.</title>
        <authorList>
            <person name="Jiang J."/>
            <person name="Pan Y."/>
        </authorList>
    </citation>
    <scope>NUCLEOTIDE SEQUENCE [LARGE SCALE GENOMIC DNA]</scope>
    <source>
        <strain evidence="13 14">TBZ9</strain>
    </source>
</reference>
<dbReference type="PANTHER" id="PTHR28259">
    <property type="entry name" value="FLUORIDE EXPORT PROTEIN 1-RELATED"/>
    <property type="match status" value="1"/>
</dbReference>
<keyword evidence="12" id="KW-0479">Metal-binding</keyword>
<evidence type="ECO:0000256" key="5">
    <source>
        <dbReference type="ARBA" id="ARBA00022989"/>
    </source>
</evidence>
<keyword evidence="8 12" id="KW-0472">Membrane</keyword>
<organism evidence="13 14">
    <name type="scientific">Vreelandella azerica</name>
    <dbReference type="NCBI Taxonomy" id="2732867"/>
    <lineage>
        <taxon>Bacteria</taxon>
        <taxon>Pseudomonadati</taxon>
        <taxon>Pseudomonadota</taxon>
        <taxon>Gammaproteobacteria</taxon>
        <taxon>Oceanospirillales</taxon>
        <taxon>Halomonadaceae</taxon>
        <taxon>Vreelandella</taxon>
    </lineage>
</organism>
<feature type="binding site" evidence="12">
    <location>
        <position position="82"/>
    </location>
    <ligand>
        <name>Na(+)</name>
        <dbReference type="ChEBI" id="CHEBI:29101"/>
        <note>structural</note>
    </ligand>
</feature>
<dbReference type="HAMAP" id="MF_00454">
    <property type="entry name" value="FluC"/>
    <property type="match status" value="1"/>
</dbReference>
<evidence type="ECO:0000256" key="6">
    <source>
        <dbReference type="ARBA" id="ARBA00023053"/>
    </source>
</evidence>
<dbReference type="Proteomes" id="UP000588806">
    <property type="component" value="Unassembled WGS sequence"/>
</dbReference>
<dbReference type="GO" id="GO:0046872">
    <property type="term" value="F:metal ion binding"/>
    <property type="evidence" value="ECO:0007669"/>
    <property type="project" value="UniProtKB-KW"/>
</dbReference>
<evidence type="ECO:0000256" key="4">
    <source>
        <dbReference type="ARBA" id="ARBA00022692"/>
    </source>
</evidence>
<evidence type="ECO:0000313" key="13">
    <source>
        <dbReference type="EMBL" id="NOG32567.1"/>
    </source>
</evidence>
<comment type="subcellular location">
    <subcellularLocation>
        <location evidence="1 12">Cell membrane</location>
        <topology evidence="1 12">Multi-pass membrane protein</topology>
    </subcellularLocation>
</comment>
<comment type="catalytic activity">
    <reaction evidence="11">
        <text>fluoride(in) = fluoride(out)</text>
        <dbReference type="Rhea" id="RHEA:76159"/>
        <dbReference type="ChEBI" id="CHEBI:17051"/>
    </reaction>
    <physiologicalReaction direction="left-to-right" evidence="11">
        <dbReference type="Rhea" id="RHEA:76160"/>
    </physiologicalReaction>
</comment>
<dbReference type="Pfam" id="PF02537">
    <property type="entry name" value="CRCB"/>
    <property type="match status" value="1"/>
</dbReference>
<keyword evidence="7 12" id="KW-0406">Ion transport</keyword>
<feature type="binding site" evidence="12">
    <location>
        <position position="85"/>
    </location>
    <ligand>
        <name>Na(+)</name>
        <dbReference type="ChEBI" id="CHEBI:29101"/>
        <note>structural</note>
    </ligand>
</feature>
<keyword evidence="4 12" id="KW-0812">Transmembrane</keyword>
<proteinExistence type="inferred from homology"/>
<evidence type="ECO:0000256" key="1">
    <source>
        <dbReference type="ARBA" id="ARBA00004651"/>
    </source>
</evidence>
<keyword evidence="5 12" id="KW-1133">Transmembrane helix</keyword>
<comment type="function">
    <text evidence="12">Fluoride-specific ion channel. Important for reducing fluoride concentration in the cell, thus reducing its toxicity.</text>
</comment>
<keyword evidence="2 12" id="KW-1003">Cell membrane</keyword>
<evidence type="ECO:0000256" key="8">
    <source>
        <dbReference type="ARBA" id="ARBA00023136"/>
    </source>
</evidence>
<evidence type="ECO:0000256" key="9">
    <source>
        <dbReference type="ARBA" id="ARBA00023303"/>
    </source>
</evidence>
<dbReference type="InterPro" id="IPR003691">
    <property type="entry name" value="FluC"/>
</dbReference>
<keyword evidence="14" id="KW-1185">Reference proteome</keyword>
<evidence type="ECO:0000256" key="2">
    <source>
        <dbReference type="ARBA" id="ARBA00022475"/>
    </source>
</evidence>
<reference evidence="13 14" key="1">
    <citation type="submission" date="2020-05" db="EMBL/GenBank/DDBJ databases">
        <authorList>
            <person name="Ruan W."/>
            <person name="Jeon C.O."/>
            <person name="Chun B.H."/>
        </authorList>
    </citation>
    <scope>NUCLEOTIDE SEQUENCE [LARGE SCALE GENOMIC DNA]</scope>
    <source>
        <strain evidence="13 14">TBZ9</strain>
    </source>
</reference>
<keyword evidence="9 12" id="KW-0407">Ion channel</keyword>
<sequence>MSMITMIGVMLGGALGGMLRLWVGNSVSRYVSRYTSGYFPWGTLTVNLTAALMMGAAFAVWQVSGEEPGTLGWAVIAAGLLGGYSTVSTLSLQVLTLWQHRPVVAVAYLVASLGGGLAMVASGHLSIAMVMA</sequence>
<name>A0A7Y3TYG4_9GAMM</name>
<dbReference type="EMBL" id="JABFHI010000006">
    <property type="protein sequence ID" value="NOG32567.1"/>
    <property type="molecule type" value="Genomic_DNA"/>
</dbReference>
<evidence type="ECO:0000256" key="7">
    <source>
        <dbReference type="ARBA" id="ARBA00023065"/>
    </source>
</evidence>
<dbReference type="GO" id="GO:0140114">
    <property type="term" value="P:cellular detoxification of fluoride"/>
    <property type="evidence" value="ECO:0007669"/>
    <property type="project" value="UniProtKB-UniRule"/>
</dbReference>
<dbReference type="AlphaFoldDB" id="A0A7Y3TYG4"/>
<dbReference type="PANTHER" id="PTHR28259:SF1">
    <property type="entry name" value="FLUORIDE EXPORT PROTEIN 1-RELATED"/>
    <property type="match status" value="1"/>
</dbReference>
<gene>
    <name evidence="12" type="primary">fluC</name>
    <name evidence="12" type="synonym">crcB</name>
    <name evidence="13" type="ORF">HLB35_13825</name>
</gene>
<comment type="similarity">
    <text evidence="10 12">Belongs to the fluoride channel Fluc/FEX (TC 1.A.43) family.</text>
</comment>
<evidence type="ECO:0000256" key="3">
    <source>
        <dbReference type="ARBA" id="ARBA00022519"/>
    </source>
</evidence>